<evidence type="ECO:0000313" key="3">
    <source>
        <dbReference type="Proteomes" id="UP001265746"/>
    </source>
</evidence>
<feature type="domain" description="Aminoglycoside phosphotransferase" evidence="1">
    <location>
        <begin position="124"/>
        <end position="345"/>
    </location>
</feature>
<dbReference type="SUPFAM" id="SSF56112">
    <property type="entry name" value="Protein kinase-like (PK-like)"/>
    <property type="match status" value="1"/>
</dbReference>
<gene>
    <name evidence="2" type="ORF">N8I77_003092</name>
</gene>
<name>A0AAD9SKM0_PHOAM</name>
<organism evidence="2 3">
    <name type="scientific">Phomopsis amygdali</name>
    <name type="common">Fusicoccum amygdali</name>
    <dbReference type="NCBI Taxonomy" id="1214568"/>
    <lineage>
        <taxon>Eukaryota</taxon>
        <taxon>Fungi</taxon>
        <taxon>Dikarya</taxon>
        <taxon>Ascomycota</taxon>
        <taxon>Pezizomycotina</taxon>
        <taxon>Sordariomycetes</taxon>
        <taxon>Sordariomycetidae</taxon>
        <taxon>Diaporthales</taxon>
        <taxon>Diaporthaceae</taxon>
        <taxon>Diaporthe</taxon>
    </lineage>
</organism>
<protein>
    <recommendedName>
        <fullName evidence="1">Aminoglycoside phosphotransferase domain-containing protein</fullName>
    </recommendedName>
</protein>
<sequence>MAALNINHAGYDRRLAVIQTILDRLGLTATSITPVEYVEHSPFPYNNFLYKLDLAAPATAANFTPKPCTTLPPAEGISTLILKLSNPKAEGLNNTNRVENDVIASSLIRDSLSQRAPDMADIVPAVYAWEPFTDPSPNADEASSGWTLMGYRPGSNLDGHFATLDEHAQAAVMEQVATILSAIQAVQLPAGVTGLGGMTVAGDGVIITGERSILPGGPWPSYADMLASKLQFQLGGDAEHSPVLRGWRYNGALRAKLDDFISSPAIAQVLARGGVDVNHRVLTHGDFTMNNMLYDPATGRISALLDFDWAAVAHPAHEFFSGLHDLQGGTHPGDAALQSAVLTGDFNTTTAAADEDNKEVSTTPAWTQARTWDAALLKAGGLRPSSLAGITTLESLRELEDLVAPFALCHSVMLSRAPADRTQALKAETEAKLDALLDSLILQAGI</sequence>
<dbReference type="InterPro" id="IPR002575">
    <property type="entry name" value="Aminoglycoside_PTrfase"/>
</dbReference>
<proteinExistence type="predicted"/>
<dbReference type="Pfam" id="PF01636">
    <property type="entry name" value="APH"/>
    <property type="match status" value="1"/>
</dbReference>
<dbReference type="PANTHER" id="PTHR21310:SF15">
    <property type="entry name" value="AMINOGLYCOSIDE PHOSPHOTRANSFERASE DOMAIN-CONTAINING PROTEIN"/>
    <property type="match status" value="1"/>
</dbReference>
<keyword evidence="3" id="KW-1185">Reference proteome</keyword>
<dbReference type="InterPro" id="IPR011009">
    <property type="entry name" value="Kinase-like_dom_sf"/>
</dbReference>
<dbReference type="Gene3D" id="3.90.1200.10">
    <property type="match status" value="1"/>
</dbReference>
<accession>A0AAD9SKM0</accession>
<dbReference type="EMBL" id="JAUJFL010000002">
    <property type="protein sequence ID" value="KAK2609597.1"/>
    <property type="molecule type" value="Genomic_DNA"/>
</dbReference>
<dbReference type="InterPro" id="IPR051678">
    <property type="entry name" value="AGP_Transferase"/>
</dbReference>
<reference evidence="2" key="1">
    <citation type="submission" date="2023-06" db="EMBL/GenBank/DDBJ databases">
        <authorList>
            <person name="Noh H."/>
        </authorList>
    </citation>
    <scope>NUCLEOTIDE SEQUENCE</scope>
    <source>
        <strain evidence="2">DUCC20226</strain>
    </source>
</reference>
<dbReference type="PANTHER" id="PTHR21310">
    <property type="entry name" value="AMINOGLYCOSIDE PHOSPHOTRANSFERASE-RELATED-RELATED"/>
    <property type="match status" value="1"/>
</dbReference>
<evidence type="ECO:0000313" key="2">
    <source>
        <dbReference type="EMBL" id="KAK2609597.1"/>
    </source>
</evidence>
<evidence type="ECO:0000259" key="1">
    <source>
        <dbReference type="Pfam" id="PF01636"/>
    </source>
</evidence>
<dbReference type="Proteomes" id="UP001265746">
    <property type="component" value="Unassembled WGS sequence"/>
</dbReference>
<comment type="caution">
    <text evidence="2">The sequence shown here is derived from an EMBL/GenBank/DDBJ whole genome shotgun (WGS) entry which is preliminary data.</text>
</comment>
<dbReference type="AlphaFoldDB" id="A0AAD9SKM0"/>